<protein>
    <submittedName>
        <fullName evidence="1">Uncharacterized protein</fullName>
    </submittedName>
</protein>
<reference evidence="1 2" key="1">
    <citation type="journal article" date="2011" name="J. Bacteriol.">
        <title>Complete genome sequence of the cellulose-degrading bacterium Cellulosilyticum lentocellum.</title>
        <authorList>
            <consortium name="US DOE Joint Genome Institute"/>
            <person name="Miller D.A."/>
            <person name="Suen G."/>
            <person name="Bruce D."/>
            <person name="Copeland A."/>
            <person name="Cheng J.F."/>
            <person name="Detter C."/>
            <person name="Goodwin L.A."/>
            <person name="Han C.S."/>
            <person name="Hauser L.J."/>
            <person name="Land M.L."/>
            <person name="Lapidus A."/>
            <person name="Lucas S."/>
            <person name="Meincke L."/>
            <person name="Pitluck S."/>
            <person name="Tapia R."/>
            <person name="Teshima H."/>
            <person name="Woyke T."/>
            <person name="Fox B.G."/>
            <person name="Angert E.R."/>
            <person name="Currie C.R."/>
        </authorList>
    </citation>
    <scope>NUCLEOTIDE SEQUENCE [LARGE SCALE GENOMIC DNA]</scope>
    <source>
        <strain evidence="2">ATCC 49066 / DSM 5427 / NCIMB 11756 / RHM5</strain>
    </source>
</reference>
<dbReference type="AlphaFoldDB" id="F2JK57"/>
<dbReference type="RefSeq" id="WP_013657763.1">
    <property type="nucleotide sequence ID" value="NC_015275.1"/>
</dbReference>
<evidence type="ECO:0000313" key="2">
    <source>
        <dbReference type="Proteomes" id="UP000008467"/>
    </source>
</evidence>
<dbReference type="EMBL" id="CP002582">
    <property type="protein sequence ID" value="ADZ84472.1"/>
    <property type="molecule type" value="Genomic_DNA"/>
</dbReference>
<accession>F2JK57</accession>
<proteinExistence type="predicted"/>
<dbReference type="HOGENOM" id="CLU_2205321_0_0_9"/>
<dbReference type="Proteomes" id="UP000008467">
    <property type="component" value="Chromosome"/>
</dbReference>
<sequence length="107" mass="12667">MKYLLKTEKDKPSFNYLVKQIDSFDYYLFSSFNDALEKLRSLSFIGTGAWLYEPYFINSNREWKTQNTFTAYDGVVKYDKYAEIGLHLKFHIDAGEWLNSDVNLAYC</sequence>
<organism evidence="1 2">
    <name type="scientific">Cellulosilyticum lentocellum (strain ATCC 49066 / DSM 5427 / NCIMB 11756 / RHM5)</name>
    <name type="common">Clostridium lentocellum</name>
    <dbReference type="NCBI Taxonomy" id="642492"/>
    <lineage>
        <taxon>Bacteria</taxon>
        <taxon>Bacillati</taxon>
        <taxon>Bacillota</taxon>
        <taxon>Clostridia</taxon>
        <taxon>Lachnospirales</taxon>
        <taxon>Cellulosilyticaceae</taxon>
        <taxon>Cellulosilyticum</taxon>
    </lineage>
</organism>
<evidence type="ECO:0000313" key="1">
    <source>
        <dbReference type="EMBL" id="ADZ84472.1"/>
    </source>
</evidence>
<gene>
    <name evidence="1" type="ordered locus">Clole_2773</name>
</gene>
<dbReference type="KEGG" id="cle:Clole_2773"/>
<keyword evidence="2" id="KW-1185">Reference proteome</keyword>
<name>F2JK57_CELLD</name>
<dbReference type="STRING" id="642492.Clole_2773"/>